<dbReference type="FunFam" id="3.40.50.720:FF:000084">
    <property type="entry name" value="Short-chain dehydrogenase reductase"/>
    <property type="match status" value="1"/>
</dbReference>
<dbReference type="GO" id="GO:0016616">
    <property type="term" value="F:oxidoreductase activity, acting on the CH-OH group of donors, NAD or NADP as acceptor"/>
    <property type="evidence" value="ECO:0007669"/>
    <property type="project" value="TreeGrafter"/>
</dbReference>
<protein>
    <submittedName>
        <fullName evidence="3">SDR family oxidoreductase</fullName>
    </submittedName>
</protein>
<dbReference type="PROSITE" id="PS00061">
    <property type="entry name" value="ADH_SHORT"/>
    <property type="match status" value="1"/>
</dbReference>
<dbReference type="SUPFAM" id="SSF51735">
    <property type="entry name" value="NAD(P)-binding Rossmann-fold domains"/>
    <property type="match status" value="1"/>
</dbReference>
<comment type="similarity">
    <text evidence="1">Belongs to the short-chain dehydrogenases/reductases (SDR) family.</text>
</comment>
<keyword evidence="2" id="KW-0560">Oxidoreductase</keyword>
<dbReference type="AlphaFoldDB" id="A0A5M4F952"/>
<evidence type="ECO:0000313" key="4">
    <source>
        <dbReference type="Proteomes" id="UP000380867"/>
    </source>
</evidence>
<evidence type="ECO:0000256" key="1">
    <source>
        <dbReference type="ARBA" id="ARBA00006484"/>
    </source>
</evidence>
<name>A0A5M4F952_9ACTN</name>
<evidence type="ECO:0000256" key="2">
    <source>
        <dbReference type="ARBA" id="ARBA00023002"/>
    </source>
</evidence>
<comment type="caution">
    <text evidence="3">The sequence shown here is derived from an EMBL/GenBank/DDBJ whole genome shotgun (WGS) entry which is preliminary data.</text>
</comment>
<organism evidence="3 4">
    <name type="scientific">Aeromicrobium ginsengisoli</name>
    <dbReference type="NCBI Taxonomy" id="363867"/>
    <lineage>
        <taxon>Bacteria</taxon>
        <taxon>Bacillati</taxon>
        <taxon>Actinomycetota</taxon>
        <taxon>Actinomycetes</taxon>
        <taxon>Propionibacteriales</taxon>
        <taxon>Nocardioidaceae</taxon>
        <taxon>Aeromicrobium</taxon>
    </lineage>
</organism>
<evidence type="ECO:0000313" key="3">
    <source>
        <dbReference type="EMBL" id="KAA1394294.1"/>
    </source>
</evidence>
<gene>
    <name evidence="3" type="ORF">ESP70_019015</name>
</gene>
<dbReference type="PANTHER" id="PTHR42760">
    <property type="entry name" value="SHORT-CHAIN DEHYDROGENASES/REDUCTASES FAMILY MEMBER"/>
    <property type="match status" value="1"/>
</dbReference>
<dbReference type="PRINTS" id="PR00081">
    <property type="entry name" value="GDHRDH"/>
</dbReference>
<dbReference type="InterPro" id="IPR020904">
    <property type="entry name" value="Sc_DH/Rdtase_CS"/>
</dbReference>
<dbReference type="PRINTS" id="PR00080">
    <property type="entry name" value="SDRFAMILY"/>
</dbReference>
<accession>A0A5M4F952</accession>
<dbReference type="InterPro" id="IPR002347">
    <property type="entry name" value="SDR_fam"/>
</dbReference>
<proteinExistence type="inferred from homology"/>
<keyword evidence="4" id="KW-1185">Reference proteome</keyword>
<dbReference type="Gene3D" id="3.40.50.720">
    <property type="entry name" value="NAD(P)-binding Rossmann-like Domain"/>
    <property type="match status" value="1"/>
</dbReference>
<dbReference type="EMBL" id="SDPQ02000004">
    <property type="protein sequence ID" value="KAA1394294.1"/>
    <property type="molecule type" value="Genomic_DNA"/>
</dbReference>
<dbReference type="OrthoDB" id="286404at2"/>
<dbReference type="Pfam" id="PF13561">
    <property type="entry name" value="adh_short_C2"/>
    <property type="match status" value="1"/>
</dbReference>
<sequence length="261" mass="27364">MIGARPMPRASDLFSLEGKVVLLTGATAGLGRRFASTLAEAGATVGIIGRRAELLDEIVAEHPGCVPLPHDLSDVAGVPALVESAVELMGPIDVLVNNAAYIAGGVRAEDETAEQIQTTLDVNLLSPIALAQAVFPSMKERGGGVIVNVTSMAGLVGLDFFPQAAYGASKGGLEAITRHWAIQWGKHGIRVNAIAPGFFESEMTGGVIHHDKVQSWILDNTMLPRHGQTADFDGALLYLASDASSYVTGHTIMVDGGWTAR</sequence>
<dbReference type="Proteomes" id="UP000380867">
    <property type="component" value="Unassembled WGS sequence"/>
</dbReference>
<reference evidence="3" key="1">
    <citation type="submission" date="2019-09" db="EMBL/GenBank/DDBJ databases">
        <authorList>
            <person name="Li J."/>
        </authorList>
    </citation>
    <scope>NUCLEOTIDE SEQUENCE [LARGE SCALE GENOMIC DNA]</scope>
    <source>
        <strain evidence="3">JCM 14732</strain>
    </source>
</reference>
<dbReference type="InterPro" id="IPR036291">
    <property type="entry name" value="NAD(P)-bd_dom_sf"/>
</dbReference>